<comment type="caution">
    <text evidence="1">The sequence shown here is derived from an EMBL/GenBank/DDBJ whole genome shotgun (WGS) entry which is preliminary data.</text>
</comment>
<dbReference type="EMBL" id="SLXU01000001">
    <property type="protein sequence ID" value="TCP63041.1"/>
    <property type="molecule type" value="Genomic_DNA"/>
</dbReference>
<gene>
    <name evidence="1" type="ORF">EV663_101306</name>
</gene>
<keyword evidence="2" id="KW-1185">Reference proteome</keyword>
<sequence>MRMLLSLVLLLGGLALAAAFTKQPGPMPWPR</sequence>
<reference evidence="1 2" key="1">
    <citation type="submission" date="2019-03" db="EMBL/GenBank/DDBJ databases">
        <title>Genomic Encyclopedia of Type Strains, Phase IV (KMG-IV): sequencing the most valuable type-strain genomes for metagenomic binning, comparative biology and taxonomic classification.</title>
        <authorList>
            <person name="Goeker M."/>
        </authorList>
    </citation>
    <scope>NUCLEOTIDE SEQUENCE [LARGE SCALE GENOMIC DNA]</scope>
    <source>
        <strain evidence="1 2">DSM 24766</strain>
    </source>
</reference>
<evidence type="ECO:0000313" key="1">
    <source>
        <dbReference type="EMBL" id="TCP63041.1"/>
    </source>
</evidence>
<dbReference type="Proteomes" id="UP000295050">
    <property type="component" value="Unassembled WGS sequence"/>
</dbReference>
<proteinExistence type="predicted"/>
<dbReference type="AlphaFoldDB" id="A0A4R2RT29"/>
<evidence type="ECO:0000313" key="2">
    <source>
        <dbReference type="Proteomes" id="UP000295050"/>
    </source>
</evidence>
<name>A0A4R2RT29_9RHOB</name>
<accession>A0A4R2RT29</accession>
<protein>
    <submittedName>
        <fullName evidence="1">Uncharacterized protein</fullName>
    </submittedName>
</protein>
<organism evidence="1 2">
    <name type="scientific">Rhodovulum bhavnagarense</name>
    <dbReference type="NCBI Taxonomy" id="992286"/>
    <lineage>
        <taxon>Bacteria</taxon>
        <taxon>Pseudomonadati</taxon>
        <taxon>Pseudomonadota</taxon>
        <taxon>Alphaproteobacteria</taxon>
        <taxon>Rhodobacterales</taxon>
        <taxon>Paracoccaceae</taxon>
        <taxon>Rhodovulum</taxon>
    </lineage>
</organism>